<organism evidence="22 23">
    <name type="scientific">Wickerhamomyces ciferrii (strain ATCC 14091 / BCRC 22168 / CBS 111 / JCM 3599 / NBRC 0793 / NRRL Y-1031 F-60-10)</name>
    <name type="common">Yeast</name>
    <name type="synonym">Pichia ciferrii</name>
    <dbReference type="NCBI Taxonomy" id="1206466"/>
    <lineage>
        <taxon>Eukaryota</taxon>
        <taxon>Fungi</taxon>
        <taxon>Dikarya</taxon>
        <taxon>Ascomycota</taxon>
        <taxon>Saccharomycotina</taxon>
        <taxon>Saccharomycetes</taxon>
        <taxon>Phaffomycetales</taxon>
        <taxon>Wickerhamomycetaceae</taxon>
        <taxon>Wickerhamomyces</taxon>
    </lineage>
</organism>
<dbReference type="GO" id="GO:0005324">
    <property type="term" value="F:long-chain fatty acid transmembrane transporter activity"/>
    <property type="evidence" value="ECO:0007669"/>
    <property type="project" value="TreeGrafter"/>
</dbReference>
<dbReference type="InterPro" id="IPR025110">
    <property type="entry name" value="AMP-bd_C"/>
</dbReference>
<evidence type="ECO:0000256" key="17">
    <source>
        <dbReference type="ARBA" id="ARBA00060276"/>
    </source>
</evidence>
<dbReference type="InParanoid" id="K0KM35"/>
<dbReference type="PROSITE" id="PS00455">
    <property type="entry name" value="AMP_BINDING"/>
    <property type="match status" value="1"/>
</dbReference>
<evidence type="ECO:0000256" key="2">
    <source>
        <dbReference type="ARBA" id="ARBA00004585"/>
    </source>
</evidence>
<keyword evidence="14" id="KW-0472">Membrane</keyword>
<dbReference type="EMBL" id="CAIF01000238">
    <property type="protein sequence ID" value="CCH46295.1"/>
    <property type="molecule type" value="Genomic_DNA"/>
</dbReference>
<dbReference type="InterPro" id="IPR020845">
    <property type="entry name" value="AMP-binding_CS"/>
</dbReference>
<dbReference type="Pfam" id="PF00501">
    <property type="entry name" value="AMP-binding"/>
    <property type="match status" value="1"/>
</dbReference>
<evidence type="ECO:0000256" key="15">
    <source>
        <dbReference type="ARBA" id="ARBA00023140"/>
    </source>
</evidence>
<keyword evidence="13" id="KW-0445">Lipid transport</keyword>
<dbReference type="GO" id="GO:0044539">
    <property type="term" value="P:long-chain fatty acid import into cell"/>
    <property type="evidence" value="ECO:0007669"/>
    <property type="project" value="TreeGrafter"/>
</dbReference>
<feature type="domain" description="AMP-binding enzyme C-terminal" evidence="21">
    <location>
        <begin position="526"/>
        <end position="598"/>
    </location>
</feature>
<dbReference type="Proteomes" id="UP000009328">
    <property type="component" value="Unassembled WGS sequence"/>
</dbReference>
<keyword evidence="9" id="KW-0812">Transmembrane</keyword>
<evidence type="ECO:0000256" key="1">
    <source>
        <dbReference type="ARBA" id="ARBA00004502"/>
    </source>
</evidence>
<evidence type="ECO:0000256" key="16">
    <source>
        <dbReference type="ARBA" id="ARBA00051585"/>
    </source>
</evidence>
<keyword evidence="12" id="KW-1133">Transmembrane helix</keyword>
<evidence type="ECO:0000256" key="12">
    <source>
        <dbReference type="ARBA" id="ARBA00022989"/>
    </source>
</evidence>
<name>K0KM35_WICCF</name>
<evidence type="ECO:0000256" key="9">
    <source>
        <dbReference type="ARBA" id="ARBA00022692"/>
    </source>
</evidence>
<dbReference type="GO" id="GO:0005811">
    <property type="term" value="C:lipid droplet"/>
    <property type="evidence" value="ECO:0007669"/>
    <property type="project" value="UniProtKB-SubCell"/>
</dbReference>
<dbReference type="GO" id="GO:0005778">
    <property type="term" value="C:peroxisomal membrane"/>
    <property type="evidence" value="ECO:0007669"/>
    <property type="project" value="UniProtKB-SubCell"/>
</dbReference>
<dbReference type="STRING" id="1206466.K0KM35"/>
<accession>K0KM35</accession>
<dbReference type="GO" id="GO:0009898">
    <property type="term" value="C:cytoplasmic side of plasma membrane"/>
    <property type="evidence" value="ECO:0007669"/>
    <property type="project" value="TreeGrafter"/>
</dbReference>
<evidence type="ECO:0000256" key="10">
    <source>
        <dbReference type="ARBA" id="ARBA00022741"/>
    </source>
</evidence>
<dbReference type="GO" id="GO:0004467">
    <property type="term" value="F:long-chain fatty acid-CoA ligase activity"/>
    <property type="evidence" value="ECO:0007669"/>
    <property type="project" value="TreeGrafter"/>
</dbReference>
<gene>
    <name evidence="22" type="primary">FAT1</name>
    <name evidence="22" type="ORF">BN7_5887</name>
</gene>
<dbReference type="PANTHER" id="PTHR43107:SF15">
    <property type="entry name" value="FATTY ACID TRANSPORT PROTEIN 3, ISOFORM A"/>
    <property type="match status" value="1"/>
</dbReference>
<evidence type="ECO:0000256" key="3">
    <source>
        <dbReference type="ARBA" id="ARBA00004651"/>
    </source>
</evidence>
<dbReference type="HOGENOM" id="CLU_000022_46_3_1"/>
<evidence type="ECO:0000256" key="18">
    <source>
        <dbReference type="ARBA" id="ARBA00068795"/>
    </source>
</evidence>
<dbReference type="Gene3D" id="3.40.50.12780">
    <property type="entry name" value="N-terminal domain of ligase-like"/>
    <property type="match status" value="1"/>
</dbReference>
<keyword evidence="5" id="KW-0813">Transport</keyword>
<evidence type="ECO:0000256" key="11">
    <source>
        <dbReference type="ARBA" id="ARBA00022840"/>
    </source>
</evidence>
<comment type="subcellular location">
    <subcellularLocation>
        <location evidence="3">Cell membrane</location>
        <topology evidence="3">Multi-pass membrane protein</topology>
    </subcellularLocation>
    <subcellularLocation>
        <location evidence="1">Lipid droplet</location>
    </subcellularLocation>
    <subcellularLocation>
        <location evidence="2">Peroxisome membrane</location>
        <topology evidence="2">Multi-pass membrane protein</topology>
    </subcellularLocation>
</comment>
<keyword evidence="8" id="KW-0551">Lipid droplet</keyword>
<evidence type="ECO:0000259" key="21">
    <source>
        <dbReference type="Pfam" id="PF13193"/>
    </source>
</evidence>
<evidence type="ECO:0000256" key="7">
    <source>
        <dbReference type="ARBA" id="ARBA00022598"/>
    </source>
</evidence>
<evidence type="ECO:0000256" key="5">
    <source>
        <dbReference type="ARBA" id="ARBA00022448"/>
    </source>
</evidence>
<evidence type="ECO:0000313" key="23">
    <source>
        <dbReference type="Proteomes" id="UP000009328"/>
    </source>
</evidence>
<evidence type="ECO:0000256" key="13">
    <source>
        <dbReference type="ARBA" id="ARBA00023055"/>
    </source>
</evidence>
<evidence type="ECO:0000256" key="19">
    <source>
        <dbReference type="ARBA" id="ARBA00078285"/>
    </source>
</evidence>
<dbReference type="InterPro" id="IPR000873">
    <property type="entry name" value="AMP-dep_synth/lig_dom"/>
</dbReference>
<keyword evidence="15" id="KW-0576">Peroxisome</keyword>
<comment type="function">
    <text evidence="17">Acyl-CoA synthetase required for both the import of long chain fatty acids (LCFAs) (C14-C18) and the activation very long chain fatty acids (VLCFAs) (C20-C26) by esterification of the fatty acids into metabolically active CoA-thioesters for subsequent degradation or incorporation into phospholipids. The transport and fatty acyl-CoA synthetase activities are genetically separable and are thus independent activities. Esterifies VLCFAs in the peroxisome matrix. The VLCFAs are actively transported into peroxisomes by a PXA1-PXA2 heterodimeric transporter in the peroxisomal membrane.</text>
</comment>
<dbReference type="InterPro" id="IPR045851">
    <property type="entry name" value="AMP-bd_C_sf"/>
</dbReference>
<dbReference type="FunFam" id="3.40.50.12780:FF:000019">
    <property type="entry name" value="Long-chain fatty acid transporter"/>
    <property type="match status" value="1"/>
</dbReference>
<dbReference type="FunFam" id="3.30.300.30:FF:000020">
    <property type="entry name" value="Long-chain fatty acid transporter"/>
    <property type="match status" value="1"/>
</dbReference>
<evidence type="ECO:0000256" key="8">
    <source>
        <dbReference type="ARBA" id="ARBA00022677"/>
    </source>
</evidence>
<dbReference type="SUPFAM" id="SSF56801">
    <property type="entry name" value="Acetyl-CoA synthetase-like"/>
    <property type="match status" value="1"/>
</dbReference>
<dbReference type="AlphaFoldDB" id="K0KM35"/>
<comment type="caution">
    <text evidence="22">The sequence shown here is derived from an EMBL/GenBank/DDBJ whole genome shotgun (WGS) entry which is preliminary data.</text>
</comment>
<keyword evidence="23" id="KW-1185">Reference proteome</keyword>
<dbReference type="Gene3D" id="3.30.300.30">
    <property type="match status" value="1"/>
</dbReference>
<keyword evidence="7" id="KW-0436">Ligase</keyword>
<proteinExistence type="inferred from homology"/>
<evidence type="ECO:0000256" key="4">
    <source>
        <dbReference type="ARBA" id="ARBA00006432"/>
    </source>
</evidence>
<dbReference type="eggNOG" id="KOG1179">
    <property type="taxonomic scope" value="Eukaryota"/>
</dbReference>
<dbReference type="FunCoup" id="K0KM35">
    <property type="interactions" value="131"/>
</dbReference>
<keyword evidence="11" id="KW-0067">ATP-binding</keyword>
<keyword evidence="10" id="KW-0547">Nucleotide-binding</keyword>
<reference evidence="22 23" key="1">
    <citation type="journal article" date="2012" name="Eukaryot. Cell">
        <title>Draft genome sequence of Wickerhamomyces ciferrii NRRL Y-1031 F-60-10.</title>
        <authorList>
            <person name="Schneider J."/>
            <person name="Andrea H."/>
            <person name="Blom J."/>
            <person name="Jaenicke S."/>
            <person name="Ruckert C."/>
            <person name="Schorsch C."/>
            <person name="Szczepanowski R."/>
            <person name="Farwick M."/>
            <person name="Goesmann A."/>
            <person name="Puhler A."/>
            <person name="Schaffer S."/>
            <person name="Tauch A."/>
            <person name="Kohler T."/>
            <person name="Brinkrolf K."/>
        </authorList>
    </citation>
    <scope>NUCLEOTIDE SEQUENCE [LARGE SCALE GENOMIC DNA]</scope>
    <source>
        <strain evidence="23">ATCC 14091 / BCRC 22168 / CBS 111 / JCM 3599 / NBRC 0793 / NRRL Y-1031 F-60-10</strain>
    </source>
</reference>
<evidence type="ECO:0000256" key="14">
    <source>
        <dbReference type="ARBA" id="ARBA00023136"/>
    </source>
</evidence>
<keyword evidence="6" id="KW-1003">Cell membrane</keyword>
<comment type="similarity">
    <text evidence="4">Belongs to the ATP-dependent AMP-binding enzyme family.</text>
</comment>
<evidence type="ECO:0000256" key="6">
    <source>
        <dbReference type="ARBA" id="ARBA00022475"/>
    </source>
</evidence>
<dbReference type="PANTHER" id="PTHR43107">
    <property type="entry name" value="LONG-CHAIN FATTY ACID TRANSPORT PROTEIN"/>
    <property type="match status" value="1"/>
</dbReference>
<sequence length="645" mass="73320">MEFAKGLVSKSVELGYQGFSAIDENTHIADDMYIIPYVIKQAVVHASNVARGRVSYWYIFEKAVFNYPNKLALVYPRVNPGHTGDDAYILEKYTFQELYDIILRLSEILAHRYGVKENDTIGIDATNKPIFIFLWYALWNLGATPAFINFNTIGNPLVHSIKVANISQVFIEPDAAGPIKETQDDITKELPNVQLHFLNEDELLQEILDPNSLKFRPTTRRSQDHDWGTAALIYTSGTTGLPKPAIMSWRKAGLGSSLYGHIVRIKPESIVFTSMPLYHSTAAVLGVCTTFNQAAAVALSPKFSASKLWTQVKLTKATHLQYVGEVCRYLLNSPIHPDEKNHNLQVAYGNGLRRDIWKEFKDRFGIDAIGEFYAATESPIALTSFQKGDYGIGACRNYGKLINYILSYQQTLIKMDPEDSSIEYRNSKGFCERTKAGESGELIMKLFWAKNPETVFQGYLGNKKETESKIIRNVFKKGDAWFRSGDLLKSDSNGLYFFVDRLGDTFRWKSENVSATEVENQFFDKINEISQVVVVGVRIPNHEGRAGSAVIELKPNTIKSKDEILKEIYNSLKQELPKYAIPIFIEFVDKIRESDNHKIPKKQYRDQKLPKGENGDKVIYWLNKGKYEELTQNDWDDITNGKIKL</sequence>
<evidence type="ECO:0000259" key="20">
    <source>
        <dbReference type="Pfam" id="PF00501"/>
    </source>
</evidence>
<dbReference type="Pfam" id="PF13193">
    <property type="entry name" value="AMP-binding_C"/>
    <property type="match status" value="1"/>
</dbReference>
<dbReference type="GO" id="GO:0005524">
    <property type="term" value="F:ATP binding"/>
    <property type="evidence" value="ECO:0007669"/>
    <property type="project" value="UniProtKB-KW"/>
</dbReference>
<evidence type="ECO:0000313" key="22">
    <source>
        <dbReference type="EMBL" id="CCH46295.1"/>
    </source>
</evidence>
<feature type="domain" description="AMP-dependent synthetase/ligase" evidence="20">
    <location>
        <begin position="60"/>
        <end position="384"/>
    </location>
</feature>
<dbReference type="InterPro" id="IPR042099">
    <property type="entry name" value="ANL_N_sf"/>
</dbReference>
<protein>
    <recommendedName>
        <fullName evidence="18">Very long-chain fatty acid transport protein</fullName>
    </recommendedName>
    <alternativeName>
        <fullName evidence="19">Very-long-chain acyl-CoA synthetase</fullName>
    </alternativeName>
</protein>
<comment type="catalytic activity">
    <reaction evidence="16">
        <text>a very long-chain fatty acid + ATP + CoA = a very long-chain fatty acyl-CoA + AMP + diphosphate</text>
        <dbReference type="Rhea" id="RHEA:54536"/>
        <dbReference type="ChEBI" id="CHEBI:30616"/>
        <dbReference type="ChEBI" id="CHEBI:33019"/>
        <dbReference type="ChEBI" id="CHEBI:57287"/>
        <dbReference type="ChEBI" id="CHEBI:58950"/>
        <dbReference type="ChEBI" id="CHEBI:138261"/>
        <dbReference type="ChEBI" id="CHEBI:456215"/>
    </reaction>
</comment>